<dbReference type="Proteomes" id="UP000324222">
    <property type="component" value="Unassembled WGS sequence"/>
</dbReference>
<name>A0A5B7JQU5_PORTR</name>
<gene>
    <name evidence="1" type="ORF">E2C01_092543</name>
</gene>
<sequence length="115" mass="12556">MATVIFTALSTFTSISQSIKGGHTPGGGASPRLPYSVTPGMQGSTEVIVLDIDSSRRVTQESEQSGKKIASQVPYGQLRPYLKRLNDSRFVSLVFGPHQSFLYDITLLPCTSMMW</sequence>
<dbReference type="EMBL" id="VSRR010109134">
    <property type="protein sequence ID" value="MPC97239.1"/>
    <property type="molecule type" value="Genomic_DNA"/>
</dbReference>
<organism evidence="1 2">
    <name type="scientific">Portunus trituberculatus</name>
    <name type="common">Swimming crab</name>
    <name type="synonym">Neptunus trituberculatus</name>
    <dbReference type="NCBI Taxonomy" id="210409"/>
    <lineage>
        <taxon>Eukaryota</taxon>
        <taxon>Metazoa</taxon>
        <taxon>Ecdysozoa</taxon>
        <taxon>Arthropoda</taxon>
        <taxon>Crustacea</taxon>
        <taxon>Multicrustacea</taxon>
        <taxon>Malacostraca</taxon>
        <taxon>Eumalacostraca</taxon>
        <taxon>Eucarida</taxon>
        <taxon>Decapoda</taxon>
        <taxon>Pleocyemata</taxon>
        <taxon>Brachyura</taxon>
        <taxon>Eubrachyura</taxon>
        <taxon>Portunoidea</taxon>
        <taxon>Portunidae</taxon>
        <taxon>Portuninae</taxon>
        <taxon>Portunus</taxon>
    </lineage>
</organism>
<keyword evidence="2" id="KW-1185">Reference proteome</keyword>
<reference evidence="1 2" key="1">
    <citation type="submission" date="2019-05" db="EMBL/GenBank/DDBJ databases">
        <title>Another draft genome of Portunus trituberculatus and its Hox gene families provides insights of decapod evolution.</title>
        <authorList>
            <person name="Jeong J.-H."/>
            <person name="Song I."/>
            <person name="Kim S."/>
            <person name="Choi T."/>
            <person name="Kim D."/>
            <person name="Ryu S."/>
            <person name="Kim W."/>
        </authorList>
    </citation>
    <scope>NUCLEOTIDE SEQUENCE [LARGE SCALE GENOMIC DNA]</scope>
    <source>
        <tissue evidence="1">Muscle</tissue>
    </source>
</reference>
<accession>A0A5B7JQU5</accession>
<evidence type="ECO:0000313" key="1">
    <source>
        <dbReference type="EMBL" id="MPC97239.1"/>
    </source>
</evidence>
<protein>
    <submittedName>
        <fullName evidence="1">Uncharacterized protein</fullName>
    </submittedName>
</protein>
<comment type="caution">
    <text evidence="1">The sequence shown here is derived from an EMBL/GenBank/DDBJ whole genome shotgun (WGS) entry which is preliminary data.</text>
</comment>
<evidence type="ECO:0000313" key="2">
    <source>
        <dbReference type="Proteomes" id="UP000324222"/>
    </source>
</evidence>
<proteinExistence type="predicted"/>
<dbReference type="AlphaFoldDB" id="A0A5B7JQU5"/>